<evidence type="ECO:0000313" key="2">
    <source>
        <dbReference type="EMBL" id="KAB8343067.1"/>
    </source>
</evidence>
<evidence type="ECO:0000313" key="3">
    <source>
        <dbReference type="Proteomes" id="UP000327013"/>
    </source>
</evidence>
<dbReference type="EMBL" id="VIBQ01000012">
    <property type="protein sequence ID" value="KAB8343067.1"/>
    <property type="molecule type" value="Genomic_DNA"/>
</dbReference>
<keyword evidence="3" id="KW-1185">Reference proteome</keyword>
<evidence type="ECO:0000256" key="1">
    <source>
        <dbReference type="SAM" id="MobiDB-lite"/>
    </source>
</evidence>
<feature type="region of interest" description="Disordered" evidence="1">
    <location>
        <begin position="1"/>
        <end position="57"/>
    </location>
</feature>
<accession>A0A5N6KSW7</accession>
<proteinExistence type="predicted"/>
<dbReference type="Proteomes" id="UP000327013">
    <property type="component" value="Unassembled WGS sequence"/>
</dbReference>
<dbReference type="AlphaFoldDB" id="A0A5N6KSW7"/>
<feature type="region of interest" description="Disordered" evidence="1">
    <location>
        <begin position="88"/>
        <end position="133"/>
    </location>
</feature>
<reference evidence="2 3" key="1">
    <citation type="submission" date="2019-06" db="EMBL/GenBank/DDBJ databases">
        <title>A chromosomal-level reference genome of Carpinus fangiana (Coryloideae, Betulaceae).</title>
        <authorList>
            <person name="Yang X."/>
            <person name="Wang Z."/>
            <person name="Zhang L."/>
            <person name="Hao G."/>
            <person name="Liu J."/>
            <person name="Yang Y."/>
        </authorList>
    </citation>
    <scope>NUCLEOTIDE SEQUENCE [LARGE SCALE GENOMIC DNA]</scope>
    <source>
        <strain evidence="2">Cfa_2016G</strain>
        <tissue evidence="2">Leaf</tissue>
    </source>
</reference>
<sequence>MAPSKKKKAQAPSQQNVESKDTAPTASASASASHQEDEVQCTAEPEPTPLVNLTDNPSRVDRFLSMDYDHQRLANAMTAVALDTNRARQAAKQTEAEPAASVVNQRPKLTPQSRGASKGPILASGSGAPKPQEPPMPHFCSSHHRLYHHHCCKVASAADKHASPASPPGLADIVKKMRPSLAAHLPGKSPVEIFVNLAYEQMEQSAESFDAATKMNEARREKELKEIRRSYDKERALSDKHFKKQEAMVKEFHTVVAGLIKQAIENPKATFGAEQARRRFRHLPRWTKRS</sequence>
<organism evidence="2 3">
    <name type="scientific">Carpinus fangiana</name>
    <dbReference type="NCBI Taxonomy" id="176857"/>
    <lineage>
        <taxon>Eukaryota</taxon>
        <taxon>Viridiplantae</taxon>
        <taxon>Streptophyta</taxon>
        <taxon>Embryophyta</taxon>
        <taxon>Tracheophyta</taxon>
        <taxon>Spermatophyta</taxon>
        <taxon>Magnoliopsida</taxon>
        <taxon>eudicotyledons</taxon>
        <taxon>Gunneridae</taxon>
        <taxon>Pentapetalae</taxon>
        <taxon>rosids</taxon>
        <taxon>fabids</taxon>
        <taxon>Fagales</taxon>
        <taxon>Betulaceae</taxon>
        <taxon>Carpinus</taxon>
    </lineage>
</organism>
<gene>
    <name evidence="2" type="ORF">FH972_022661</name>
</gene>
<comment type="caution">
    <text evidence="2">The sequence shown here is derived from an EMBL/GenBank/DDBJ whole genome shotgun (WGS) entry which is preliminary data.</text>
</comment>
<name>A0A5N6KSW7_9ROSI</name>
<protein>
    <submittedName>
        <fullName evidence="2">Uncharacterized protein</fullName>
    </submittedName>
</protein>